<evidence type="ECO:0000313" key="2">
    <source>
        <dbReference type="EMBL" id="PIR45043.1"/>
    </source>
</evidence>
<name>A0A2H0REW6_9BACT</name>
<evidence type="ECO:0000256" key="1">
    <source>
        <dbReference type="SAM" id="Phobius"/>
    </source>
</evidence>
<feature type="transmembrane region" description="Helical" evidence="1">
    <location>
        <begin position="90"/>
        <end position="112"/>
    </location>
</feature>
<accession>A0A2H0REW6</accession>
<keyword evidence="1" id="KW-0472">Membrane</keyword>
<feature type="transmembrane region" description="Helical" evidence="1">
    <location>
        <begin position="12"/>
        <end position="40"/>
    </location>
</feature>
<dbReference type="Proteomes" id="UP000228767">
    <property type="component" value="Unassembled WGS sequence"/>
</dbReference>
<reference evidence="2 3" key="1">
    <citation type="submission" date="2017-09" db="EMBL/GenBank/DDBJ databases">
        <title>Depth-based differentiation of microbial function through sediment-hosted aquifers and enrichment of novel symbionts in the deep terrestrial subsurface.</title>
        <authorList>
            <person name="Probst A.J."/>
            <person name="Ladd B."/>
            <person name="Jarett J.K."/>
            <person name="Geller-Mcgrath D.E."/>
            <person name="Sieber C.M."/>
            <person name="Emerson J.B."/>
            <person name="Anantharaman K."/>
            <person name="Thomas B.C."/>
            <person name="Malmstrom R."/>
            <person name="Stieglmeier M."/>
            <person name="Klingl A."/>
            <person name="Woyke T."/>
            <person name="Ryan C.M."/>
            <person name="Banfield J.F."/>
        </authorList>
    </citation>
    <scope>NUCLEOTIDE SEQUENCE [LARGE SCALE GENOMIC DNA]</scope>
    <source>
        <strain evidence="2">CG10_big_fil_rev_8_21_14_0_10_51_16</strain>
    </source>
</reference>
<protein>
    <recommendedName>
        <fullName evidence="4">Mercury ion transport protein</fullName>
    </recommendedName>
</protein>
<evidence type="ECO:0000313" key="3">
    <source>
        <dbReference type="Proteomes" id="UP000228767"/>
    </source>
</evidence>
<sequence length="123" mass="13716">MHKLKEVLSFSWAPVVLASLCCLSPVIFVLLGVSTISFAGSLADTLYGDYKWLFRTIGLLALLASFVVYLRRAKGICTIDEAKKRRNEILNYLLLSLIVGIVGYFFFLYVVVEYIGIGLGIWG</sequence>
<feature type="transmembrane region" description="Helical" evidence="1">
    <location>
        <begin position="52"/>
        <end position="70"/>
    </location>
</feature>
<comment type="caution">
    <text evidence="2">The sequence shown here is derived from an EMBL/GenBank/DDBJ whole genome shotgun (WGS) entry which is preliminary data.</text>
</comment>
<keyword evidence="1" id="KW-1133">Transmembrane helix</keyword>
<keyword evidence="1" id="KW-0812">Transmembrane</keyword>
<organism evidence="2 3">
    <name type="scientific">Candidatus Vogelbacteria bacterium CG10_big_fil_rev_8_21_14_0_10_51_16</name>
    <dbReference type="NCBI Taxonomy" id="1975045"/>
    <lineage>
        <taxon>Bacteria</taxon>
        <taxon>Candidatus Vogeliibacteriota</taxon>
    </lineage>
</organism>
<dbReference type="EMBL" id="PCYI01000008">
    <property type="protein sequence ID" value="PIR45043.1"/>
    <property type="molecule type" value="Genomic_DNA"/>
</dbReference>
<evidence type="ECO:0008006" key="4">
    <source>
        <dbReference type="Google" id="ProtNLM"/>
    </source>
</evidence>
<gene>
    <name evidence="2" type="ORF">COV10_01550</name>
</gene>
<dbReference type="Gene3D" id="1.10.287.910">
    <property type="entry name" value="bacterial mercury transporter, merf"/>
    <property type="match status" value="1"/>
</dbReference>
<dbReference type="AlphaFoldDB" id="A0A2H0REW6"/>
<proteinExistence type="predicted"/>